<name>A0A9P4IZ18_9PEZI</name>
<evidence type="ECO:0000313" key="2">
    <source>
        <dbReference type="EMBL" id="KAF2150310.1"/>
    </source>
</evidence>
<comment type="caution">
    <text evidence="2">The sequence shown here is derived from an EMBL/GenBank/DDBJ whole genome shotgun (WGS) entry which is preliminary data.</text>
</comment>
<protein>
    <recommendedName>
        <fullName evidence="4">C2H2-type domain-containing protein</fullName>
    </recommendedName>
</protein>
<dbReference type="AlphaFoldDB" id="A0A9P4IZ18"/>
<reference evidence="2" key="1">
    <citation type="journal article" date="2020" name="Stud. Mycol.">
        <title>101 Dothideomycetes genomes: a test case for predicting lifestyles and emergence of pathogens.</title>
        <authorList>
            <person name="Haridas S."/>
            <person name="Albert R."/>
            <person name="Binder M."/>
            <person name="Bloem J."/>
            <person name="Labutti K."/>
            <person name="Salamov A."/>
            <person name="Andreopoulos B."/>
            <person name="Baker S."/>
            <person name="Barry K."/>
            <person name="Bills G."/>
            <person name="Bluhm B."/>
            <person name="Cannon C."/>
            <person name="Castanera R."/>
            <person name="Culley D."/>
            <person name="Daum C."/>
            <person name="Ezra D."/>
            <person name="Gonzalez J."/>
            <person name="Henrissat B."/>
            <person name="Kuo A."/>
            <person name="Liang C."/>
            <person name="Lipzen A."/>
            <person name="Lutzoni F."/>
            <person name="Magnuson J."/>
            <person name="Mondo S."/>
            <person name="Nolan M."/>
            <person name="Ohm R."/>
            <person name="Pangilinan J."/>
            <person name="Park H.-J."/>
            <person name="Ramirez L."/>
            <person name="Alfaro M."/>
            <person name="Sun H."/>
            <person name="Tritt A."/>
            <person name="Yoshinaga Y."/>
            <person name="Zwiers L.-H."/>
            <person name="Turgeon B."/>
            <person name="Goodwin S."/>
            <person name="Spatafora J."/>
            <person name="Crous P."/>
            <person name="Grigoriev I."/>
        </authorList>
    </citation>
    <scope>NUCLEOTIDE SEQUENCE</scope>
    <source>
        <strain evidence="2">CBS 260.36</strain>
    </source>
</reference>
<evidence type="ECO:0008006" key="4">
    <source>
        <dbReference type="Google" id="ProtNLM"/>
    </source>
</evidence>
<proteinExistence type="predicted"/>
<feature type="region of interest" description="Disordered" evidence="1">
    <location>
        <begin position="188"/>
        <end position="217"/>
    </location>
</feature>
<dbReference type="InterPro" id="IPR039970">
    <property type="entry name" value="TF_Grauzone"/>
</dbReference>
<dbReference type="EMBL" id="ML996089">
    <property type="protein sequence ID" value="KAF2150310.1"/>
    <property type="molecule type" value="Genomic_DNA"/>
</dbReference>
<feature type="compositionally biased region" description="Low complexity" evidence="1">
    <location>
        <begin position="51"/>
        <end position="65"/>
    </location>
</feature>
<dbReference type="PANTHER" id="PTHR23225:SF2">
    <property type="entry name" value="AT09679P-RELATED"/>
    <property type="match status" value="1"/>
</dbReference>
<dbReference type="OrthoDB" id="5388486at2759"/>
<keyword evidence="3" id="KW-1185">Reference proteome</keyword>
<organism evidence="2 3">
    <name type="scientific">Myriangium duriaei CBS 260.36</name>
    <dbReference type="NCBI Taxonomy" id="1168546"/>
    <lineage>
        <taxon>Eukaryota</taxon>
        <taxon>Fungi</taxon>
        <taxon>Dikarya</taxon>
        <taxon>Ascomycota</taxon>
        <taxon>Pezizomycotina</taxon>
        <taxon>Dothideomycetes</taxon>
        <taxon>Dothideomycetidae</taxon>
        <taxon>Myriangiales</taxon>
        <taxon>Myriangiaceae</taxon>
        <taxon>Myriangium</taxon>
    </lineage>
</organism>
<feature type="compositionally biased region" description="Basic residues" evidence="1">
    <location>
        <begin position="277"/>
        <end position="287"/>
    </location>
</feature>
<feature type="region of interest" description="Disordered" evidence="1">
    <location>
        <begin position="46"/>
        <end position="81"/>
    </location>
</feature>
<dbReference type="PANTHER" id="PTHR23225">
    <property type="entry name" value="ZINC FINGER PROTEIN"/>
    <property type="match status" value="1"/>
</dbReference>
<dbReference type="GO" id="GO:0003700">
    <property type="term" value="F:DNA-binding transcription factor activity"/>
    <property type="evidence" value="ECO:0007669"/>
    <property type="project" value="InterPro"/>
</dbReference>
<feature type="region of interest" description="Disordered" evidence="1">
    <location>
        <begin position="277"/>
        <end position="322"/>
    </location>
</feature>
<accession>A0A9P4IZ18</accession>
<sequence>MFAMQPWPTDGMDNFDHMSYTRFYDHLYAGPTWSVAPHGAFVEQSSETFYPPSDSSHYPSSPENSQLYSIPRSPKSPMPLHNTRCHSVEQADVQFWRGSHYSELQKSTPELINPDLYRPGIQPPTGLSNVVDGLSAQAILQEHGVPAPAHDVDEPLGPHGEVHSTIRGSQYILPPFTVPMHTVDLYSRSHDHEAPPHSQNSTEPAIDPAPGDTITPRFPCPLAPYGCRTSFGNKKTWKRHLLMRHLKFDIWRCDRCKKGEGVDERFEFSRKDLYVQHLRRLHSKKPRNKPDRKPGRGPGQDRGHDDPSSSSGCDDTDTDQGEATTLTTVEINTAAKRCHKKLRTPPEQSSCIFCNSTFHGRGSWSECIEHIGQHFVDFQRRGRAAPPLEDWRIDLVFHAWLKREHIITRVGGTWRLTKP</sequence>
<gene>
    <name evidence="2" type="ORF">K461DRAFT_280339</name>
</gene>
<feature type="compositionally biased region" description="Basic and acidic residues" evidence="1">
    <location>
        <begin position="288"/>
        <end position="307"/>
    </location>
</feature>
<evidence type="ECO:0000256" key="1">
    <source>
        <dbReference type="SAM" id="MobiDB-lite"/>
    </source>
</evidence>
<evidence type="ECO:0000313" key="3">
    <source>
        <dbReference type="Proteomes" id="UP000799439"/>
    </source>
</evidence>
<dbReference type="Proteomes" id="UP000799439">
    <property type="component" value="Unassembled WGS sequence"/>
</dbReference>
<dbReference type="Gene3D" id="3.30.160.60">
    <property type="entry name" value="Classic Zinc Finger"/>
    <property type="match status" value="1"/>
</dbReference>